<keyword evidence="1" id="KW-0862">Zinc</keyword>
<proteinExistence type="predicted"/>
<dbReference type="AlphaFoldDB" id="A0A803P3R0"/>
<name>A0A803P3R0_CANSA</name>
<protein>
    <recommendedName>
        <fullName evidence="2">CCHC-type domain-containing protein</fullName>
    </recommendedName>
</protein>
<dbReference type="Gramene" id="evm.model.03.1042">
    <property type="protein sequence ID" value="cds.evm.model.03.1042"/>
    <property type="gene ID" value="evm.TU.03.1042"/>
</dbReference>
<evidence type="ECO:0000313" key="3">
    <source>
        <dbReference type="EnsemblPlants" id="cds.evm.model.03.1042"/>
    </source>
</evidence>
<keyword evidence="1" id="KW-0479">Metal-binding</keyword>
<evidence type="ECO:0000259" key="2">
    <source>
        <dbReference type="PROSITE" id="PS50158"/>
    </source>
</evidence>
<dbReference type="PROSITE" id="PS50158">
    <property type="entry name" value="ZF_CCHC"/>
    <property type="match status" value="1"/>
</dbReference>
<dbReference type="Proteomes" id="UP000596661">
    <property type="component" value="Chromosome 3"/>
</dbReference>
<sequence>MKSTMVLTEDEKEILTITDDGSDVVSSKEYILIARVLTSKKVWLSTFQRQMADHWDGRFKVNIKDHHSDLFMLCFGCEGDRTRVLEKEPWHFQNHHIVLIDPSLYLNLTPDIMIHSPFWVQAYKLPFLSKSRSLAKALASILGEFLAVHDDSLNEGWGPFLRFRVNLNLNKPLLRGRMISLPRIQDEFWVEFRYERLPDYCMECGLIGHLYQKCPLFLEKLDLNIEPELPYGPEIKGSKLPTSSYDRYRTDFPKGNAWPLLTRLARTSIHSAVPKLQSLPLPQPSPLLVGESSNSAHITDRVLHSQTTHSNTSNPITSLTDSTNSSIFVPSTLNHASFSSPLHLSSSIYSHIPSESVNTTMDKGKKIIGMNTTPSSTILLDVFTPEIGSSATNSNTFASYPPLITPNNVPRFPLHQLSTPAAPKPIFTHVPAAINVSKALAHDQENIQPNKVFKRQFDNNSMRQTLKRCRAVNSETASSLSEVAGLRQCVSAIEDSADVMDNSAVVAQQPRGSP</sequence>
<accession>A0A803P3R0</accession>
<dbReference type="InterPro" id="IPR040256">
    <property type="entry name" value="At4g02000-like"/>
</dbReference>
<dbReference type="InterPro" id="IPR025836">
    <property type="entry name" value="Zn_knuckle_CX2CX4HX4C"/>
</dbReference>
<dbReference type="GO" id="GO:0003676">
    <property type="term" value="F:nucleic acid binding"/>
    <property type="evidence" value="ECO:0007669"/>
    <property type="project" value="InterPro"/>
</dbReference>
<keyword evidence="4" id="KW-1185">Reference proteome</keyword>
<dbReference type="Pfam" id="PF14392">
    <property type="entry name" value="zf-CCHC_4"/>
    <property type="match status" value="1"/>
</dbReference>
<feature type="domain" description="CCHC-type" evidence="2">
    <location>
        <begin position="201"/>
        <end position="215"/>
    </location>
</feature>
<dbReference type="EnsemblPlants" id="evm.model.03.1042">
    <property type="protein sequence ID" value="cds.evm.model.03.1042"/>
    <property type="gene ID" value="evm.TU.03.1042"/>
</dbReference>
<dbReference type="Pfam" id="PF14111">
    <property type="entry name" value="DUF4283"/>
    <property type="match status" value="1"/>
</dbReference>
<dbReference type="InterPro" id="IPR025558">
    <property type="entry name" value="DUF4283"/>
</dbReference>
<dbReference type="EMBL" id="UZAU01000280">
    <property type="status" value="NOT_ANNOTATED_CDS"/>
    <property type="molecule type" value="Genomic_DNA"/>
</dbReference>
<keyword evidence="1" id="KW-0863">Zinc-finger</keyword>
<evidence type="ECO:0000256" key="1">
    <source>
        <dbReference type="PROSITE-ProRule" id="PRU00047"/>
    </source>
</evidence>
<dbReference type="GO" id="GO:0008270">
    <property type="term" value="F:zinc ion binding"/>
    <property type="evidence" value="ECO:0007669"/>
    <property type="project" value="UniProtKB-KW"/>
</dbReference>
<dbReference type="OMA" id="WERIMLQ"/>
<reference evidence="3" key="1">
    <citation type="submission" date="2018-11" db="EMBL/GenBank/DDBJ databases">
        <authorList>
            <person name="Grassa J C."/>
        </authorList>
    </citation>
    <scope>NUCLEOTIDE SEQUENCE [LARGE SCALE GENOMIC DNA]</scope>
</reference>
<dbReference type="InterPro" id="IPR001878">
    <property type="entry name" value="Znf_CCHC"/>
</dbReference>
<dbReference type="PANTHER" id="PTHR31286">
    <property type="entry name" value="GLYCINE-RICH CELL WALL STRUCTURAL PROTEIN 1.8-LIKE"/>
    <property type="match status" value="1"/>
</dbReference>
<organism evidence="3 4">
    <name type="scientific">Cannabis sativa</name>
    <name type="common">Hemp</name>
    <name type="synonym">Marijuana</name>
    <dbReference type="NCBI Taxonomy" id="3483"/>
    <lineage>
        <taxon>Eukaryota</taxon>
        <taxon>Viridiplantae</taxon>
        <taxon>Streptophyta</taxon>
        <taxon>Embryophyta</taxon>
        <taxon>Tracheophyta</taxon>
        <taxon>Spermatophyta</taxon>
        <taxon>Magnoliopsida</taxon>
        <taxon>eudicotyledons</taxon>
        <taxon>Gunneridae</taxon>
        <taxon>Pentapetalae</taxon>
        <taxon>rosids</taxon>
        <taxon>fabids</taxon>
        <taxon>Rosales</taxon>
        <taxon>Cannabaceae</taxon>
        <taxon>Cannabis</taxon>
    </lineage>
</organism>
<evidence type="ECO:0000313" key="4">
    <source>
        <dbReference type="Proteomes" id="UP000596661"/>
    </source>
</evidence>
<reference evidence="3" key="2">
    <citation type="submission" date="2021-03" db="UniProtKB">
        <authorList>
            <consortium name="EnsemblPlants"/>
        </authorList>
    </citation>
    <scope>IDENTIFICATION</scope>
</reference>
<dbReference type="PANTHER" id="PTHR31286:SF167">
    <property type="entry name" value="OS09G0268800 PROTEIN"/>
    <property type="match status" value="1"/>
</dbReference>